<dbReference type="InterPro" id="IPR001227">
    <property type="entry name" value="Ac_transferase_dom_sf"/>
</dbReference>
<dbReference type="SMART" id="SM00826">
    <property type="entry name" value="PKS_DH"/>
    <property type="match status" value="1"/>
</dbReference>
<dbReference type="InterPro" id="IPR036736">
    <property type="entry name" value="ACP-like_sf"/>
</dbReference>
<feature type="domain" description="Ketosynthase family 3 (KS3)" evidence="8">
    <location>
        <begin position="26"/>
        <end position="442"/>
    </location>
</feature>
<dbReference type="PROSITE" id="PS00012">
    <property type="entry name" value="PHOSPHOPANTETHEINE"/>
    <property type="match status" value="1"/>
</dbReference>
<dbReference type="InterPro" id="IPR014030">
    <property type="entry name" value="Ketoacyl_synth_N"/>
</dbReference>
<dbReference type="Pfam" id="PF00550">
    <property type="entry name" value="PP-binding"/>
    <property type="match status" value="1"/>
</dbReference>
<evidence type="ECO:0000259" key="7">
    <source>
        <dbReference type="PROSITE" id="PS50075"/>
    </source>
</evidence>
<proteinExistence type="predicted"/>
<dbReference type="InterPro" id="IPR018201">
    <property type="entry name" value="Ketoacyl_synth_AS"/>
</dbReference>
<dbReference type="GO" id="GO:0016491">
    <property type="term" value="F:oxidoreductase activity"/>
    <property type="evidence" value="ECO:0007669"/>
    <property type="project" value="InterPro"/>
</dbReference>
<dbReference type="SMART" id="SM00827">
    <property type="entry name" value="PKS_AT"/>
    <property type="match status" value="1"/>
</dbReference>
<dbReference type="PANTHER" id="PTHR43775">
    <property type="entry name" value="FATTY ACID SYNTHASE"/>
    <property type="match status" value="1"/>
</dbReference>
<dbReference type="InterPro" id="IPR042104">
    <property type="entry name" value="PKS_dehydratase_sf"/>
</dbReference>
<dbReference type="InterPro" id="IPR057326">
    <property type="entry name" value="KR_dom"/>
</dbReference>
<dbReference type="InterPro" id="IPR016035">
    <property type="entry name" value="Acyl_Trfase/lysoPLipase"/>
</dbReference>
<protein>
    <submittedName>
        <fullName evidence="10">Malonyl CoA-acyl carrier protein transacylase</fullName>
    </submittedName>
</protein>
<dbReference type="Pfam" id="PF16197">
    <property type="entry name" value="KAsynt_C_assoc"/>
    <property type="match status" value="1"/>
</dbReference>
<feature type="active site" description="Proton donor; for dehydratase activity" evidence="6">
    <location>
        <position position="1107"/>
    </location>
</feature>
<evidence type="ECO:0000259" key="9">
    <source>
        <dbReference type="PROSITE" id="PS52019"/>
    </source>
</evidence>
<feature type="active site" description="Proton acceptor; for dehydratase activity" evidence="6">
    <location>
        <position position="941"/>
    </location>
</feature>
<dbReference type="GO" id="GO:0004315">
    <property type="term" value="F:3-oxoacyl-[acyl-carrier-protein] synthase activity"/>
    <property type="evidence" value="ECO:0007669"/>
    <property type="project" value="InterPro"/>
</dbReference>
<evidence type="ECO:0000256" key="3">
    <source>
        <dbReference type="ARBA" id="ARBA00022679"/>
    </source>
</evidence>
<dbReference type="SUPFAM" id="SSF52151">
    <property type="entry name" value="FabD/lysophospholipase-like"/>
    <property type="match status" value="1"/>
</dbReference>
<dbReference type="PROSITE" id="PS00606">
    <property type="entry name" value="KS3_1"/>
    <property type="match status" value="1"/>
</dbReference>
<dbReference type="InterPro" id="IPR020806">
    <property type="entry name" value="PKS_PP-bd"/>
</dbReference>
<dbReference type="Pfam" id="PF08659">
    <property type="entry name" value="KR"/>
    <property type="match status" value="1"/>
</dbReference>
<keyword evidence="11" id="KW-1185">Reference proteome</keyword>
<evidence type="ECO:0000256" key="1">
    <source>
        <dbReference type="ARBA" id="ARBA00022450"/>
    </source>
</evidence>
<keyword evidence="3" id="KW-0808">Transferase</keyword>
<dbReference type="InterPro" id="IPR009081">
    <property type="entry name" value="PP-bd_ACP"/>
</dbReference>
<evidence type="ECO:0000313" key="11">
    <source>
        <dbReference type="Proteomes" id="UP000028725"/>
    </source>
</evidence>
<dbReference type="InterPro" id="IPR020841">
    <property type="entry name" value="PKS_Beta-ketoAc_synthase_dom"/>
</dbReference>
<dbReference type="Gene3D" id="1.10.1200.10">
    <property type="entry name" value="ACP-like"/>
    <property type="match status" value="1"/>
</dbReference>
<evidence type="ECO:0000256" key="4">
    <source>
        <dbReference type="ARBA" id="ARBA00023268"/>
    </source>
</evidence>
<dbReference type="Pfam" id="PF00698">
    <property type="entry name" value="Acyl_transf_1"/>
    <property type="match status" value="1"/>
</dbReference>
<dbReference type="InterPro" id="IPR049900">
    <property type="entry name" value="PKS_mFAS_DH"/>
</dbReference>
<dbReference type="InterPro" id="IPR016036">
    <property type="entry name" value="Malonyl_transacylase_ACP-bd"/>
</dbReference>
<dbReference type="Gene3D" id="3.40.366.10">
    <property type="entry name" value="Malonyl-Coenzyme A Acyl Carrier Protein, domain 2"/>
    <property type="match status" value="1"/>
</dbReference>
<dbReference type="Pfam" id="PF14765">
    <property type="entry name" value="PS-DH"/>
    <property type="match status" value="1"/>
</dbReference>
<reference evidence="10 11" key="1">
    <citation type="submission" date="2014-04" db="EMBL/GenBank/DDBJ databases">
        <title>Genome assembly of Hyalangium minutum DSM 14724.</title>
        <authorList>
            <person name="Sharma G."/>
            <person name="Subramanian S."/>
        </authorList>
    </citation>
    <scope>NUCLEOTIDE SEQUENCE [LARGE SCALE GENOMIC DNA]</scope>
    <source>
        <strain evidence="10 11">DSM 14724</strain>
    </source>
</reference>
<dbReference type="FunFam" id="3.40.47.10:FF:000019">
    <property type="entry name" value="Polyketide synthase type I"/>
    <property type="match status" value="1"/>
</dbReference>
<dbReference type="RefSeq" id="WP_052420710.1">
    <property type="nucleotide sequence ID" value="NZ_JMCB01000034.1"/>
</dbReference>
<dbReference type="PROSITE" id="PS50075">
    <property type="entry name" value="CARRIER"/>
    <property type="match status" value="1"/>
</dbReference>
<dbReference type="InterPro" id="IPR036291">
    <property type="entry name" value="NAD(P)-bd_dom_sf"/>
</dbReference>
<comment type="caution">
    <text evidence="10">The sequence shown here is derived from an EMBL/GenBank/DDBJ whole genome shotgun (WGS) entry which is preliminary data.</text>
</comment>
<dbReference type="InterPro" id="IPR006162">
    <property type="entry name" value="Ppantetheine_attach_site"/>
</dbReference>
<dbReference type="InterPro" id="IPR013968">
    <property type="entry name" value="PKS_KR"/>
</dbReference>
<dbReference type="InterPro" id="IPR049552">
    <property type="entry name" value="PKS_DH_N"/>
</dbReference>
<dbReference type="PANTHER" id="PTHR43775:SF37">
    <property type="entry name" value="SI:DKEY-61P9.11"/>
    <property type="match status" value="1"/>
</dbReference>
<organism evidence="10 11">
    <name type="scientific">Hyalangium minutum</name>
    <dbReference type="NCBI Taxonomy" id="394096"/>
    <lineage>
        <taxon>Bacteria</taxon>
        <taxon>Pseudomonadati</taxon>
        <taxon>Myxococcota</taxon>
        <taxon>Myxococcia</taxon>
        <taxon>Myxococcales</taxon>
        <taxon>Cystobacterineae</taxon>
        <taxon>Archangiaceae</taxon>
        <taxon>Hyalangium</taxon>
    </lineage>
</organism>
<evidence type="ECO:0000256" key="2">
    <source>
        <dbReference type="ARBA" id="ARBA00022553"/>
    </source>
</evidence>
<keyword evidence="4" id="KW-0511">Multifunctional enzyme</keyword>
<dbReference type="SMART" id="SM00822">
    <property type="entry name" value="PKS_KR"/>
    <property type="match status" value="1"/>
</dbReference>
<dbReference type="InterPro" id="IPR049551">
    <property type="entry name" value="PKS_DH_C"/>
</dbReference>
<dbReference type="SUPFAM" id="SSF53901">
    <property type="entry name" value="Thiolase-like"/>
    <property type="match status" value="1"/>
</dbReference>
<dbReference type="GO" id="GO:0031177">
    <property type="term" value="F:phosphopantetheine binding"/>
    <property type="evidence" value="ECO:0007669"/>
    <property type="project" value="InterPro"/>
</dbReference>
<dbReference type="InterPro" id="IPR020807">
    <property type="entry name" value="PKS_DH"/>
</dbReference>
<dbReference type="SUPFAM" id="SSF50129">
    <property type="entry name" value="GroES-like"/>
    <property type="match status" value="1"/>
</dbReference>
<feature type="region of interest" description="N-terminal hotdog fold" evidence="6">
    <location>
        <begin position="908"/>
        <end position="1033"/>
    </location>
</feature>
<dbReference type="SUPFAM" id="SSF47336">
    <property type="entry name" value="ACP-like"/>
    <property type="match status" value="1"/>
</dbReference>
<sequence>MSTIQRAIQALEKAEAKIAALERARSEPLAIVGLSCRFPGGKDPESFWRTLEQGIDTVREIPNSRWRVEPSLQGGRWAALLDEVDGFDAAFFGISPREASGIDPQHRLLLEVSTEALENAGIPLEALNGTRTGVFTGIMTQDYLHLTRDAGEETLDAYATTGVGACFGSGRLSYVLGLQGPCMTVDTACSSSLVAVHLACQSLRSGESDVALAGGVNLILSPWTMQLVIQMQALSPDGRCRAFDAKANGFVRGEGCGVVVLKRLSDAVRDGDRIRAVIRGSAVNQDGRSTGLTAPNVLSQQALLRKALESAGVKPADVSYVEAHGTGTPLGDPIEMEALREVLGAPGEGAGLCAVGSVKTNVGHLEAAAGIAGLIKTVLSLEKEKLPKHVNFEALNPRIELEGSRLRVVGGGQEWKRGEKARVAGVSSFGLSGTNAHVVLEEGPRREERGGEEGGEHVVVVSARSEGALKEAAKEYAGYLEGEEGLRLGDVAYTGLMRRSQHEHRLAVVGSSVEEVREGLRGWSEGREVSGVVSGRGGEGSARVVFVYSGQGAQWKGMGKELMESSEVFRRAVEECEAGFREVGGYSVVEALKGEEPERTDQIQATLYAMQVGLTEQWRAWGVEPEAVVGHSMGEVGAAYAAGVLSARQGAEVIWKRSQLMKSKSGQGATGVVELGWEQVKEELKGYEGRVAVSAVNSERMTGIAGEKEAVEELLRGWEKRGVFSRRVKMDVAAHSPQMEELKEPLRRELSGLRPQAGKVALYSTVTGEKEEGRGMGAEYWVRNMREPVYFAKGLKGAMGGGRSVVVEVSAHPVLMAVMQQVVEEAGAKERVRVVGSLRRQQGERRALLEGLGSVYAWGGRVEWSKGPESQGRCVPLPTYPWQREKFWVQTKGDAPASAGLVRGEGGHPLAGAAFSVSTQQGTRFWESTLSVSRVTYLKDHRVGGAVVVPGTGYVEMGLWAAKEAFGTEGAYELEEVRFRAALVLGEEGRRVQVALTVEGPAEGSFRVSSQGEGEAQWTLHASGQVRRVAEQPVQLEALEVLRARMSSGKPVDGFYEELRGKGLEYGPTFQGVRELWSGAGEALGRLEVPEAVVQDRAYRLHPAVLDAALQVIGQAAGPTGEAAAGDAGPSVPVLLSRVRVYREVSPRMWSFVRVGTAQGGEWEAEIELRDDAGQLVAEVRGLRAAPLGGTQTVKQEGLPLLVQRWLKQEAAAEEVSKPGRWLVVLDEGGWAERVARQLEARGQQVVAWKPSAGVPMAAALEQAFSDEGGRGVVMCHGLDVVVRENSSAEEVLGGQERAFLRVQELVKAMGQQRWRQAPRLWLVTKGAQRVEGDATPVSLGQVGLWGLGRTLAMERPELSCRRVDVDGASGQELLVRQLLAESQEEEWVLREAGTYVGRLEKMETVRRAERKEKAGARAFRLELGASTGSDRLALREIPVRPPGSGEVRVRVAAVVLQVPSGDAAGLAGDCVGHIDAVGSGVESFTVGQQVMLAGRSEVTSVITAPMFSVVPLPRPLSVEQAAAMLALVDVAILLRNPPQQAASLLQEVARLNESGILKPLAHQLLPVSRLPVALQETAQDRHTGKLVVDLSEPDVPISMGAEAGLLKEESSYLVTGGLGGLGLSVAKWLVEQGARRLVLMGRGGAESEEQRGQVEELRARGARVEVSRGDVGKVEEVRKAVEMAEGMGPLKGVVHAAGVVEDGLLEQQTAEKVSRVLRPKVGGGWNVHEATRKKELDFVVMYSSAASLLGSPGQSNYAMGNAFMDGLAEYRQAQGLPCVSVQWGAFSEVGMAAALANRGERLSQRGMSQLTPQQGLRVLGELLHAEEAQVGVVPLDVRQWVEFYPHLATMTRFKELLQTKAAPQKGDPELVARLRAASAVDRPGMMESLVREQAAAVLRLKPSRIDRETPLKALGFDSLMGLELRNRLEARLGFTLSATLVWTYPHVAALTEYLCSLLGAALEDGVSVDTAGLRGEAAATQAAHSAGELKQEITERALDEMSDDELASLGEQLLGGTRSTEVT</sequence>
<evidence type="ECO:0000313" key="10">
    <source>
        <dbReference type="EMBL" id="KFE58861.1"/>
    </source>
</evidence>
<dbReference type="CDD" id="cd00833">
    <property type="entry name" value="PKS"/>
    <property type="match status" value="1"/>
</dbReference>
<dbReference type="PROSITE" id="PS52004">
    <property type="entry name" value="KS3_2"/>
    <property type="match status" value="1"/>
</dbReference>
<dbReference type="SMART" id="SM01294">
    <property type="entry name" value="PKS_PP_betabranch"/>
    <property type="match status" value="1"/>
</dbReference>
<dbReference type="Pfam" id="PF00109">
    <property type="entry name" value="ketoacyl-synt"/>
    <property type="match status" value="1"/>
</dbReference>
<dbReference type="InterPro" id="IPR014043">
    <property type="entry name" value="Acyl_transferase_dom"/>
</dbReference>
<evidence type="ECO:0000256" key="5">
    <source>
        <dbReference type="ARBA" id="ARBA00054155"/>
    </source>
</evidence>
<feature type="domain" description="Carrier" evidence="7">
    <location>
        <begin position="1885"/>
        <end position="1959"/>
    </location>
</feature>
<dbReference type="SMART" id="SM00825">
    <property type="entry name" value="PKS_KS"/>
    <property type="match status" value="1"/>
</dbReference>
<dbReference type="InterPro" id="IPR020843">
    <property type="entry name" value="ER"/>
</dbReference>
<dbReference type="SUPFAM" id="SSF51735">
    <property type="entry name" value="NAD(P)-binding Rossmann-fold domains"/>
    <property type="match status" value="2"/>
</dbReference>
<evidence type="ECO:0000259" key="8">
    <source>
        <dbReference type="PROSITE" id="PS52004"/>
    </source>
</evidence>
<dbReference type="Gene3D" id="3.40.47.10">
    <property type="match status" value="1"/>
</dbReference>
<gene>
    <name evidence="10" type="ORF">DB31_6158</name>
</gene>
<name>A0A085VTU8_9BACT</name>
<dbReference type="InterPro" id="IPR050091">
    <property type="entry name" value="PKS_NRPS_Biosynth_Enz"/>
</dbReference>
<dbReference type="Proteomes" id="UP000028725">
    <property type="component" value="Unassembled WGS sequence"/>
</dbReference>
<dbReference type="InterPro" id="IPR032821">
    <property type="entry name" value="PKS_assoc"/>
</dbReference>
<keyword evidence="1" id="KW-0596">Phosphopantetheine</keyword>
<dbReference type="InterPro" id="IPR016039">
    <property type="entry name" value="Thiolase-like"/>
</dbReference>
<dbReference type="Gene3D" id="3.90.180.10">
    <property type="entry name" value="Medium-chain alcohol dehydrogenases, catalytic domain"/>
    <property type="match status" value="1"/>
</dbReference>
<dbReference type="OrthoDB" id="5476359at2"/>
<dbReference type="Gene3D" id="3.40.50.720">
    <property type="entry name" value="NAD(P)-binding Rossmann-like Domain"/>
    <property type="match status" value="2"/>
</dbReference>
<dbReference type="Pfam" id="PF02801">
    <property type="entry name" value="Ketoacyl-synt_C"/>
    <property type="match status" value="1"/>
</dbReference>
<dbReference type="CDD" id="cd08955">
    <property type="entry name" value="KR_2_FAS_SDR_x"/>
    <property type="match status" value="1"/>
</dbReference>
<dbReference type="STRING" id="394096.DB31_6158"/>
<comment type="function">
    <text evidence="5">Involved in production of the polyketide antibiotic thailandamide.</text>
</comment>
<dbReference type="SMART" id="SM00829">
    <property type="entry name" value="PKS_ER"/>
    <property type="match status" value="1"/>
</dbReference>
<dbReference type="PATRIC" id="fig|394096.3.peg.8875"/>
<accession>A0A085VTU8</accession>
<dbReference type="EMBL" id="JMCB01000034">
    <property type="protein sequence ID" value="KFE58861.1"/>
    <property type="molecule type" value="Genomic_DNA"/>
</dbReference>
<dbReference type="PROSITE" id="PS52019">
    <property type="entry name" value="PKS_MFAS_DH"/>
    <property type="match status" value="1"/>
</dbReference>
<dbReference type="InterPro" id="IPR014031">
    <property type="entry name" value="Ketoacyl_synth_C"/>
</dbReference>
<keyword evidence="2" id="KW-0597">Phosphoprotein</keyword>
<dbReference type="GO" id="GO:0004312">
    <property type="term" value="F:fatty acid synthase activity"/>
    <property type="evidence" value="ECO:0007669"/>
    <property type="project" value="TreeGrafter"/>
</dbReference>
<dbReference type="SMART" id="SM00823">
    <property type="entry name" value="PKS_PP"/>
    <property type="match status" value="1"/>
</dbReference>
<evidence type="ECO:0000256" key="6">
    <source>
        <dbReference type="PROSITE-ProRule" id="PRU01363"/>
    </source>
</evidence>
<feature type="region of interest" description="C-terminal hotdog fold" evidence="6">
    <location>
        <begin position="1047"/>
        <end position="1194"/>
    </location>
</feature>
<dbReference type="SUPFAM" id="SSF55048">
    <property type="entry name" value="Probable ACP-binding domain of malonyl-CoA ACP transacylase"/>
    <property type="match status" value="1"/>
</dbReference>
<dbReference type="Gene3D" id="3.10.129.110">
    <property type="entry name" value="Polyketide synthase dehydratase"/>
    <property type="match status" value="1"/>
</dbReference>
<dbReference type="GO" id="GO:0006633">
    <property type="term" value="P:fatty acid biosynthetic process"/>
    <property type="evidence" value="ECO:0007669"/>
    <property type="project" value="InterPro"/>
</dbReference>
<dbReference type="InterPro" id="IPR011032">
    <property type="entry name" value="GroES-like_sf"/>
</dbReference>
<feature type="domain" description="PKS/mFAS DH" evidence="9">
    <location>
        <begin position="908"/>
        <end position="1194"/>
    </location>
</feature>
<dbReference type="Pfam" id="PF21089">
    <property type="entry name" value="PKS_DH_N"/>
    <property type="match status" value="1"/>
</dbReference>
<dbReference type="Gene3D" id="3.30.70.3290">
    <property type="match status" value="1"/>
</dbReference>